<reference evidence="3" key="1">
    <citation type="submission" date="2022-07" db="EMBL/GenBank/DDBJ databases">
        <title>Genome Sequence of Leucocoprinus birnbaumii.</title>
        <authorList>
            <person name="Buettner E."/>
        </authorList>
    </citation>
    <scope>NUCLEOTIDE SEQUENCE</scope>
    <source>
        <strain evidence="3">VT141</strain>
    </source>
</reference>
<evidence type="ECO:0000313" key="3">
    <source>
        <dbReference type="EMBL" id="KAJ3575815.1"/>
    </source>
</evidence>
<evidence type="ECO:0000256" key="2">
    <source>
        <dbReference type="SAM" id="Phobius"/>
    </source>
</evidence>
<keyword evidence="4" id="KW-1185">Reference proteome</keyword>
<dbReference type="EMBL" id="JANIEX010000026">
    <property type="protein sequence ID" value="KAJ3575815.1"/>
    <property type="molecule type" value="Genomic_DNA"/>
</dbReference>
<evidence type="ECO:0000313" key="4">
    <source>
        <dbReference type="Proteomes" id="UP001213000"/>
    </source>
</evidence>
<feature type="region of interest" description="Disordered" evidence="1">
    <location>
        <begin position="147"/>
        <end position="175"/>
    </location>
</feature>
<feature type="compositionally biased region" description="Polar residues" evidence="1">
    <location>
        <begin position="232"/>
        <end position="243"/>
    </location>
</feature>
<dbReference type="Gene3D" id="2.60.120.260">
    <property type="entry name" value="Galactose-binding domain-like"/>
    <property type="match status" value="1"/>
</dbReference>
<comment type="caution">
    <text evidence="3">The sequence shown here is derived from an EMBL/GenBank/DDBJ whole genome shotgun (WGS) entry which is preliminary data.</text>
</comment>
<accession>A0AAD5W382</accession>
<proteinExistence type="predicted"/>
<keyword evidence="2" id="KW-1133">Transmembrane helix</keyword>
<dbReference type="AlphaFoldDB" id="A0AAD5W382"/>
<organism evidence="3 4">
    <name type="scientific">Leucocoprinus birnbaumii</name>
    <dbReference type="NCBI Taxonomy" id="56174"/>
    <lineage>
        <taxon>Eukaryota</taxon>
        <taxon>Fungi</taxon>
        <taxon>Dikarya</taxon>
        <taxon>Basidiomycota</taxon>
        <taxon>Agaricomycotina</taxon>
        <taxon>Agaricomycetes</taxon>
        <taxon>Agaricomycetidae</taxon>
        <taxon>Agaricales</taxon>
        <taxon>Agaricineae</taxon>
        <taxon>Agaricaceae</taxon>
        <taxon>Leucocoprinus</taxon>
    </lineage>
</organism>
<sequence>MDVTRTIYLDDRDHSIIYYSLARTGNPWFSDPGSAGNEFMGTATLAEHAGDAANISFFGSGISILGTVSPTDYMAPAIASFTLDQFQPQLFKPHTDNQTHYNVTFYQSPTSLNNDHHTLQITLVSSGAFWLDSIVLIGDSSLAVETARPESAMNPQVSADPTVPPGPPAASSGSSAQGALAAMGVMGSVFFLVVICSLFWYIHRKRSKRPQRPFPKSCDTVVPFHGRLPSVSTVDATVGSPTTEKPCMSNAKSPRKRYSKSLPALPSPQLGSPPEYSGSAV</sequence>
<protein>
    <submittedName>
        <fullName evidence="3">Uncharacterized protein</fullName>
    </submittedName>
</protein>
<evidence type="ECO:0000256" key="1">
    <source>
        <dbReference type="SAM" id="MobiDB-lite"/>
    </source>
</evidence>
<feature type="region of interest" description="Disordered" evidence="1">
    <location>
        <begin position="232"/>
        <end position="281"/>
    </location>
</feature>
<keyword evidence="2" id="KW-0472">Membrane</keyword>
<gene>
    <name evidence="3" type="ORF">NP233_g850</name>
</gene>
<feature type="transmembrane region" description="Helical" evidence="2">
    <location>
        <begin position="179"/>
        <end position="202"/>
    </location>
</feature>
<dbReference type="Proteomes" id="UP001213000">
    <property type="component" value="Unassembled WGS sequence"/>
</dbReference>
<name>A0AAD5W382_9AGAR</name>
<keyword evidence="2" id="KW-0812">Transmembrane</keyword>